<keyword evidence="1" id="KW-0732">Signal</keyword>
<evidence type="ECO:0000313" key="3">
    <source>
        <dbReference type="Proteomes" id="UP000683559"/>
    </source>
</evidence>
<keyword evidence="3" id="KW-1185">Reference proteome</keyword>
<protein>
    <submittedName>
        <fullName evidence="2">Transporter</fullName>
    </submittedName>
</protein>
<evidence type="ECO:0000313" key="2">
    <source>
        <dbReference type="EMBL" id="QXE91401.1"/>
    </source>
</evidence>
<proteinExistence type="predicted"/>
<evidence type="ECO:0000256" key="1">
    <source>
        <dbReference type="SAM" id="SignalP"/>
    </source>
</evidence>
<sequence>MTNRNACRLAAALFLASLVSAWGGPGAARAASCCGSGSNTTLLVPKYATALADLSFDAESYHGFWNEKGRHTPDPAGADLNQYRLNLAAAYRFLPDWQFSLAVPYVWNDNRYSGLSSHTSGLGDTTVSVWYDLTDDQSPWRITSWRDLTPAVSLGVSLLLPTGYSPYDNVNSSFDVTGRGFYRLDGNLLVEKVIKHWDLTLSASYGSYFERWVNREYGKLVEPYRKELGDRTSLSASLGYGFPLGSGGDLLTATASYAYLAESEVSFDGRADPGSAFRKQSVAGMLSFSGADRDWSLRAGWRHDLRGSGWGRNFPSTDVLTVGVRYVFG</sequence>
<accession>A0ABX8LH91</accession>
<reference evidence="2 3" key="1">
    <citation type="submission" date="2021-06" db="EMBL/GenBank/DDBJ databases">
        <title>Gemonas diversity in paddy soil.</title>
        <authorList>
            <person name="Liu G."/>
        </authorList>
    </citation>
    <scope>NUCLEOTIDE SEQUENCE [LARGE SCALE GENOMIC DNA]</scope>
    <source>
        <strain evidence="2 3">RG2</strain>
    </source>
</reference>
<feature type="signal peptide" evidence="1">
    <location>
        <begin position="1"/>
        <end position="21"/>
    </location>
</feature>
<dbReference type="EMBL" id="CP077683">
    <property type="protein sequence ID" value="QXE91401.1"/>
    <property type="molecule type" value="Genomic_DNA"/>
</dbReference>
<name>A0ABX8LH91_9BACT</name>
<dbReference type="RefSeq" id="WP_217287986.1">
    <property type="nucleotide sequence ID" value="NZ_CP077683.1"/>
</dbReference>
<dbReference type="Proteomes" id="UP000683559">
    <property type="component" value="Chromosome"/>
</dbReference>
<gene>
    <name evidence="2" type="ORF">KP001_02320</name>
</gene>
<feature type="chain" id="PRO_5045934339" evidence="1">
    <location>
        <begin position="22"/>
        <end position="329"/>
    </location>
</feature>
<organism evidence="2 3">
    <name type="scientific">Geomonas subterranea</name>
    <dbReference type="NCBI Taxonomy" id="2847989"/>
    <lineage>
        <taxon>Bacteria</taxon>
        <taxon>Pseudomonadati</taxon>
        <taxon>Thermodesulfobacteriota</taxon>
        <taxon>Desulfuromonadia</taxon>
        <taxon>Geobacterales</taxon>
        <taxon>Geobacteraceae</taxon>
        <taxon>Geomonas</taxon>
    </lineage>
</organism>